<proteinExistence type="predicted"/>
<sequence length="868" mass="95297">MGALAPVSPWIPEDDFLLKNAVEAGASLESLAKGAVRFSRRFTVQELQERWLSLLYDPIVSAEAAFHMIEFEQPASSKLSKAGNPKERKGSYGKRKAESVRSFYYALRKKIHNEPFNSMDPTFLVAPSNCNYIGNEEAPLSGHCMLGSAVSNHLGLQESDLDIVRNVFPQIGDDAADDAFHSQFEDTIQEDFLVEPNIVHTEIPYLVGENQSQNEPVPDKLCQHKEFPVTGDSVLSDFHGDQVLRSQNPECSSSYLELEYSSHVPVMPIWREVEGISEPSVPVDLSLGEKDLQSKDIFSLPGDDDTKNAYDNVRTNSNSKPGIPSEELKATASAEGYLAELSNSLLEIANDEDPMFPDVDGKDVIDKSYYDGLSSLLLSSPNDVNQDHLLNVNEQEPSVAADHLKNDSGVCSKKLDNYGESCCSGGAVLRVQFPLSATPSNPQLPELSSGVICCVLNTEDPEIPCNDDVIFSNDLCHKSVASMARQNFLDADKQKFSSVEEFSSIQKTSLGDTLSVHRNLENPGTSHRSSQMIGSQVLPKVSLTHPVGDIGVNPGVKFEFSGSKSNHEMAGNTYGGSTPINSVSNIEALGPAKWKEHKTETAVVKQTRNNSTDALTEKPAIGSEGFKCFHYANASCFKSDIDARARIQNLHASNANQGCIDCAALEQIVAPMSNPDEPPIESDDDVPCFSDIEAMILDMDLDPEDQDSHFNEEVLRYQHEDAKRAIIRLEQCAHSCMWRAIASHGAFAILYGHHSKHYIKRPEVLIGRATEDVAVDIDLGREGRANKISRQQALISLDKSGCFHLKNLGKGSISVNDKEISLGQSLNLTSSCLIEIRGMPFIFDANQTCVKHYMDAIAQNQQSQELLV</sequence>
<dbReference type="AlphaFoldDB" id="A0A2P2JHC7"/>
<dbReference type="InterPro" id="IPR025999">
    <property type="entry name" value="MCRS_N"/>
</dbReference>
<evidence type="ECO:0000313" key="2">
    <source>
        <dbReference type="EMBL" id="MBW92873.1"/>
    </source>
</evidence>
<dbReference type="InterPro" id="IPR000253">
    <property type="entry name" value="FHA_dom"/>
</dbReference>
<dbReference type="InterPro" id="IPR008984">
    <property type="entry name" value="SMAD_FHA_dom_sf"/>
</dbReference>
<dbReference type="PANTHER" id="PTHR13233:SF0">
    <property type="entry name" value="MICROSPHERULE PROTEIN 1"/>
    <property type="match status" value="1"/>
</dbReference>
<dbReference type="SUPFAM" id="SSF49879">
    <property type="entry name" value="SMAD/FHA domain"/>
    <property type="match status" value="1"/>
</dbReference>
<protein>
    <submittedName>
        <fullName evidence="2">Uncharacterized protein LOC105633877 isoform X1</fullName>
    </submittedName>
</protein>
<dbReference type="GO" id="GO:0045944">
    <property type="term" value="P:positive regulation of transcription by RNA polymerase II"/>
    <property type="evidence" value="ECO:0007669"/>
    <property type="project" value="TreeGrafter"/>
</dbReference>
<accession>A0A2P2JHC7</accession>
<dbReference type="SMART" id="SM00240">
    <property type="entry name" value="FHA"/>
    <property type="match status" value="1"/>
</dbReference>
<feature type="domain" description="FHA" evidence="1">
    <location>
        <begin position="764"/>
        <end position="820"/>
    </location>
</feature>
<dbReference type="PANTHER" id="PTHR13233">
    <property type="entry name" value="MICROSPHERULE PROTEIN 1"/>
    <property type="match status" value="1"/>
</dbReference>
<name>A0A2P2JHC7_RHIMU</name>
<organism evidence="2">
    <name type="scientific">Rhizophora mucronata</name>
    <name type="common">Asiatic mangrove</name>
    <dbReference type="NCBI Taxonomy" id="61149"/>
    <lineage>
        <taxon>Eukaryota</taxon>
        <taxon>Viridiplantae</taxon>
        <taxon>Streptophyta</taxon>
        <taxon>Embryophyta</taxon>
        <taxon>Tracheophyta</taxon>
        <taxon>Spermatophyta</taxon>
        <taxon>Magnoliopsida</taxon>
        <taxon>eudicotyledons</taxon>
        <taxon>Gunneridae</taxon>
        <taxon>Pentapetalae</taxon>
        <taxon>rosids</taxon>
        <taxon>fabids</taxon>
        <taxon>Malpighiales</taxon>
        <taxon>Rhizophoraceae</taxon>
        <taxon>Rhizophora</taxon>
    </lineage>
</organism>
<dbReference type="Pfam" id="PF00498">
    <property type="entry name" value="FHA"/>
    <property type="match status" value="1"/>
</dbReference>
<dbReference type="FunFam" id="2.60.200.20:FF:000052">
    <property type="entry name" value="Microspherule protein 1"/>
    <property type="match status" value="1"/>
</dbReference>
<dbReference type="Gene3D" id="2.60.200.20">
    <property type="match status" value="1"/>
</dbReference>
<dbReference type="EMBL" id="GGEC01012390">
    <property type="protein sequence ID" value="MBW92873.1"/>
    <property type="molecule type" value="Transcribed_RNA"/>
</dbReference>
<dbReference type="GO" id="GO:0044545">
    <property type="term" value="C:NSL complex"/>
    <property type="evidence" value="ECO:0007669"/>
    <property type="project" value="TreeGrafter"/>
</dbReference>
<dbReference type="GO" id="GO:0002151">
    <property type="term" value="F:G-quadruplex RNA binding"/>
    <property type="evidence" value="ECO:0007669"/>
    <property type="project" value="InterPro"/>
</dbReference>
<reference evidence="2" key="1">
    <citation type="submission" date="2018-02" db="EMBL/GenBank/DDBJ databases">
        <title>Rhizophora mucronata_Transcriptome.</title>
        <authorList>
            <person name="Meera S.P."/>
            <person name="Sreeshan A."/>
            <person name="Augustine A."/>
        </authorList>
    </citation>
    <scope>NUCLEOTIDE SEQUENCE</scope>
    <source>
        <tissue evidence="2">Leaf</tissue>
    </source>
</reference>
<dbReference type="PROSITE" id="PS50006">
    <property type="entry name" value="FHA_DOMAIN"/>
    <property type="match status" value="1"/>
</dbReference>
<dbReference type="InterPro" id="IPR037912">
    <property type="entry name" value="MCRS1"/>
</dbReference>
<dbReference type="CDD" id="cd22687">
    <property type="entry name" value="FHA_MCRS1"/>
    <property type="match status" value="1"/>
</dbReference>
<dbReference type="Pfam" id="PF13325">
    <property type="entry name" value="MCRS_N"/>
    <property type="match status" value="1"/>
</dbReference>
<evidence type="ECO:0000259" key="1">
    <source>
        <dbReference type="PROSITE" id="PS50006"/>
    </source>
</evidence>
<dbReference type="GO" id="GO:0071339">
    <property type="term" value="C:MLL1 complex"/>
    <property type="evidence" value="ECO:0007669"/>
    <property type="project" value="InterPro"/>
</dbReference>
<dbReference type="GO" id="GO:0031011">
    <property type="term" value="C:Ino80 complex"/>
    <property type="evidence" value="ECO:0007669"/>
    <property type="project" value="InterPro"/>
</dbReference>